<evidence type="ECO:0000256" key="2">
    <source>
        <dbReference type="ARBA" id="ARBA00022679"/>
    </source>
</evidence>
<dbReference type="Pfam" id="PF01535">
    <property type="entry name" value="PPR"/>
    <property type="match status" value="6"/>
</dbReference>
<dbReference type="PROSITE" id="PS51682">
    <property type="entry name" value="SAM_OMT_I"/>
    <property type="match status" value="1"/>
</dbReference>
<evidence type="ECO:0008006" key="9">
    <source>
        <dbReference type="Google" id="ProtNLM"/>
    </source>
</evidence>
<feature type="repeat" description="PPR" evidence="6">
    <location>
        <begin position="214"/>
        <end position="248"/>
    </location>
</feature>
<keyword evidence="3" id="KW-0949">S-adenosyl-L-methionine</keyword>
<dbReference type="GO" id="GO:0008171">
    <property type="term" value="F:O-methyltransferase activity"/>
    <property type="evidence" value="ECO:0007669"/>
    <property type="project" value="InterPro"/>
</dbReference>
<dbReference type="InterPro" id="IPR002885">
    <property type="entry name" value="PPR_rpt"/>
</dbReference>
<name>A0A813LGE8_POLGL</name>
<evidence type="ECO:0000256" key="4">
    <source>
        <dbReference type="ARBA" id="ARBA00022737"/>
    </source>
</evidence>
<dbReference type="Gene3D" id="1.25.40.10">
    <property type="entry name" value="Tetratricopeptide repeat domain"/>
    <property type="match status" value="4"/>
</dbReference>
<dbReference type="CDD" id="cd02440">
    <property type="entry name" value="AdoMet_MTases"/>
    <property type="match status" value="1"/>
</dbReference>
<keyword evidence="1" id="KW-0489">Methyltransferase</keyword>
<feature type="repeat" description="PPR" evidence="6">
    <location>
        <begin position="354"/>
        <end position="388"/>
    </location>
</feature>
<keyword evidence="4" id="KW-0677">Repeat</keyword>
<gene>
    <name evidence="7" type="ORF">PGLA2088_LOCUS42569</name>
</gene>
<protein>
    <recommendedName>
        <fullName evidence="9">Catechol O-methyltransferase</fullName>
    </recommendedName>
</protein>
<proteinExistence type="inferred from homology"/>
<evidence type="ECO:0000256" key="3">
    <source>
        <dbReference type="ARBA" id="ARBA00022691"/>
    </source>
</evidence>
<dbReference type="InterPro" id="IPR029063">
    <property type="entry name" value="SAM-dependent_MTases_sf"/>
</dbReference>
<dbReference type="SUPFAM" id="SSF53335">
    <property type="entry name" value="S-adenosyl-L-methionine-dependent methyltransferases"/>
    <property type="match status" value="1"/>
</dbReference>
<feature type="repeat" description="PPR" evidence="6">
    <location>
        <begin position="284"/>
        <end position="318"/>
    </location>
</feature>
<dbReference type="Pfam" id="PF01596">
    <property type="entry name" value="Methyltransf_3"/>
    <property type="match status" value="1"/>
</dbReference>
<dbReference type="InterPro" id="IPR002935">
    <property type="entry name" value="SAM_O-MeTrfase"/>
</dbReference>
<evidence type="ECO:0000313" key="8">
    <source>
        <dbReference type="Proteomes" id="UP000626109"/>
    </source>
</evidence>
<dbReference type="PANTHER" id="PTHR47447:SF17">
    <property type="entry name" value="OS12G0638900 PROTEIN"/>
    <property type="match status" value="1"/>
</dbReference>
<dbReference type="InterPro" id="IPR011990">
    <property type="entry name" value="TPR-like_helical_dom_sf"/>
</dbReference>
<feature type="repeat" description="PPR" evidence="6">
    <location>
        <begin position="319"/>
        <end position="353"/>
    </location>
</feature>
<dbReference type="GO" id="GO:0032259">
    <property type="term" value="P:methylation"/>
    <property type="evidence" value="ECO:0007669"/>
    <property type="project" value="UniProtKB-KW"/>
</dbReference>
<feature type="repeat" description="PPR" evidence="6">
    <location>
        <begin position="424"/>
        <end position="458"/>
    </location>
</feature>
<comment type="similarity">
    <text evidence="5">Belongs to the class I-like SAM-binding methyltransferase superfamily. Cation-dependent O-methyltransferase family.</text>
</comment>
<evidence type="ECO:0000313" key="7">
    <source>
        <dbReference type="EMBL" id="CAE8722496.1"/>
    </source>
</evidence>
<keyword evidence="2" id="KW-0808">Transferase</keyword>
<evidence type="ECO:0000256" key="1">
    <source>
        <dbReference type="ARBA" id="ARBA00022603"/>
    </source>
</evidence>
<dbReference type="AlphaFoldDB" id="A0A813LGE8"/>
<dbReference type="Gene3D" id="3.40.50.150">
    <property type="entry name" value="Vaccinia Virus protein VP39"/>
    <property type="match status" value="1"/>
</dbReference>
<feature type="repeat" description="PPR" evidence="6">
    <location>
        <begin position="249"/>
        <end position="283"/>
    </location>
</feature>
<feature type="repeat" description="PPR" evidence="6">
    <location>
        <begin position="494"/>
        <end position="528"/>
    </location>
</feature>
<feature type="repeat" description="PPR" evidence="6">
    <location>
        <begin position="109"/>
        <end position="143"/>
    </location>
</feature>
<feature type="repeat" description="PPR" evidence="6">
    <location>
        <begin position="144"/>
        <end position="178"/>
    </location>
</feature>
<dbReference type="EMBL" id="CAJNNW010034388">
    <property type="protein sequence ID" value="CAE8722496.1"/>
    <property type="molecule type" value="Genomic_DNA"/>
</dbReference>
<evidence type="ECO:0000256" key="5">
    <source>
        <dbReference type="ARBA" id="ARBA00023453"/>
    </source>
</evidence>
<dbReference type="NCBIfam" id="TIGR00756">
    <property type="entry name" value="PPR"/>
    <property type="match status" value="2"/>
</dbReference>
<organism evidence="7 8">
    <name type="scientific">Polarella glacialis</name>
    <name type="common">Dinoflagellate</name>
    <dbReference type="NCBI Taxonomy" id="89957"/>
    <lineage>
        <taxon>Eukaryota</taxon>
        <taxon>Sar</taxon>
        <taxon>Alveolata</taxon>
        <taxon>Dinophyceae</taxon>
        <taxon>Suessiales</taxon>
        <taxon>Suessiaceae</taxon>
        <taxon>Polarella</taxon>
    </lineage>
</organism>
<sequence length="1181" mass="127371">MGSSPPELMALLALGPAFADNDLRATLGPHLESWRRNPRLATVVLNGLAKKRQPSMAAKVLDFMVESKVFAAASVICHCWFLVGFDYCFIYSYLDFEPSMKCLEEVEVNAFHYNSAISACGKGGQWPLALSLFSSMPGSRVAPDAISFNAAISACEKGGQWQLALSLLSSMPEMRPMPDEISHNAAISACEKGNQWQHALAILSMMPHARLTPTIVSYNAAVSACEKGGQWPLALSLLSSMPGMSCIPDAISFSAAISACEKGGQWQTALRILSDMPERRATPNEFSYSATISACAKGGQWQHAISLLCGMPDMKAKPNQISFNSAISACEKAGQWQHALSLLIKMTALHAHPDHISFNAAISACSKGGQWKLALSLLSSMPEMAARPDEISYSAAITACERGGQWQLALNLLSTMPQMRALPNEISYTAAISACSKGGHWVEALRLLSIMPTMSATPNAISFTAAISACERASQWQFALRLLSTMAEMRVLYDEFSCSASISACAKGGQWQKAMHLLSTMPQMKVLPNEITFCAAMEALESGSQWLAALTLLEDMRAVGVDSILARSAAIATCSKASCWHEALQLGLEMRVTSEVDLGGSFGVLLMECEQRSLLSLELSTSRRLSDAARQGGLLLGLAAVLDFSAELRRGGGSSRNAIPRSLLEPLLVGVACSHVSTRSLPYHRELALLRHVLENAQTGNPAAVAEALDAFGRDLGSSGSWAKFAGGSKAEALLAAMRGGTPACHNNNNHNSATAGVLEIGTYCGNSALRLAASLPGVRVTTLELDPVLVAIARTLIAFAGLASSVDVWTGHSTHLIPRLANWLAQHHSSYFSAIFMDRWGTYYDEDLALLQEHKLLQETGGVLVADNVLTTAAASFLWNVARPSATFVSQVVAVSEVADSSQEDWVSVSVSMSPTSGVQSCADLPLELLFCLLYFWLSFWLSFSSALRAAMAAEVEGDGVPKALKNLLQRARFCTSHCQCVKREGFGHKSRSGHELRLLTAPEKEALKTQWLDEQALGKAGAAHLEEDRQGQLERREAAGVQHTEKLDQPWKLDFGKHKGKTLEQTDKAEDSAHQHAGGWYSHSVLAAAMDLTAVLHCRMLDKPVISGSYDLLLNTSGIFGAVVNQGNVHWSAVAKHANKLWHVDSQRLPISLTETSFTQLLHQHPMTFLVVANDFALD</sequence>
<accession>A0A813LGE8</accession>
<dbReference type="Pfam" id="PF13041">
    <property type="entry name" value="PPR_2"/>
    <property type="match status" value="2"/>
</dbReference>
<dbReference type="PANTHER" id="PTHR47447">
    <property type="entry name" value="OS03G0856100 PROTEIN"/>
    <property type="match status" value="1"/>
</dbReference>
<dbReference type="Pfam" id="PF13812">
    <property type="entry name" value="PPR_3"/>
    <property type="match status" value="1"/>
</dbReference>
<feature type="repeat" description="PPR" evidence="6">
    <location>
        <begin position="389"/>
        <end position="423"/>
    </location>
</feature>
<comment type="caution">
    <text evidence="7">The sequence shown here is derived from an EMBL/GenBank/DDBJ whole genome shotgun (WGS) entry which is preliminary data.</text>
</comment>
<reference evidence="7" key="1">
    <citation type="submission" date="2021-02" db="EMBL/GenBank/DDBJ databases">
        <authorList>
            <person name="Dougan E. K."/>
            <person name="Rhodes N."/>
            <person name="Thang M."/>
            <person name="Chan C."/>
        </authorList>
    </citation>
    <scope>NUCLEOTIDE SEQUENCE</scope>
</reference>
<dbReference type="PROSITE" id="PS51375">
    <property type="entry name" value="PPR"/>
    <property type="match status" value="11"/>
</dbReference>
<feature type="repeat" description="PPR" evidence="6">
    <location>
        <begin position="179"/>
        <end position="213"/>
    </location>
</feature>
<evidence type="ECO:0000256" key="6">
    <source>
        <dbReference type="PROSITE-ProRule" id="PRU00708"/>
    </source>
</evidence>
<dbReference type="Proteomes" id="UP000626109">
    <property type="component" value="Unassembled WGS sequence"/>
</dbReference>